<evidence type="ECO:0000259" key="1">
    <source>
        <dbReference type="Pfam" id="PF13360"/>
    </source>
</evidence>
<accession>A0A517V7T8</accession>
<dbReference type="PANTHER" id="PTHR34512">
    <property type="entry name" value="CELL SURFACE PROTEIN"/>
    <property type="match status" value="1"/>
</dbReference>
<dbReference type="Gene3D" id="1.25.40.10">
    <property type="entry name" value="Tetratricopeptide repeat domain"/>
    <property type="match status" value="1"/>
</dbReference>
<dbReference type="AlphaFoldDB" id="A0A517V7T8"/>
<evidence type="ECO:0000313" key="2">
    <source>
        <dbReference type="EMBL" id="QDT89049.1"/>
    </source>
</evidence>
<dbReference type="InterPro" id="IPR015943">
    <property type="entry name" value="WD40/YVTN_repeat-like_dom_sf"/>
</dbReference>
<dbReference type="Proteomes" id="UP000316855">
    <property type="component" value="Chromosome"/>
</dbReference>
<dbReference type="OrthoDB" id="223176at2"/>
<dbReference type="InterPro" id="IPR011047">
    <property type="entry name" value="Quinoprotein_ADH-like_sf"/>
</dbReference>
<dbReference type="SUPFAM" id="SSF48452">
    <property type="entry name" value="TPR-like"/>
    <property type="match status" value="1"/>
</dbReference>
<dbReference type="InterPro" id="IPR002372">
    <property type="entry name" value="PQQ_rpt_dom"/>
</dbReference>
<feature type="domain" description="Pyrrolo-quinoline quinone repeat" evidence="1">
    <location>
        <begin position="362"/>
        <end position="634"/>
    </location>
</feature>
<evidence type="ECO:0000313" key="3">
    <source>
        <dbReference type="Proteomes" id="UP000316855"/>
    </source>
</evidence>
<dbReference type="RefSeq" id="WP_145224158.1">
    <property type="nucleotide sequence ID" value="NZ_CP036343.1"/>
</dbReference>
<gene>
    <name evidence="2" type="primary">bamB_1</name>
    <name evidence="2" type="ORF">Pan161_06740</name>
</gene>
<organism evidence="2 3">
    <name type="scientific">Gimesia algae</name>
    <dbReference type="NCBI Taxonomy" id="2527971"/>
    <lineage>
        <taxon>Bacteria</taxon>
        <taxon>Pseudomonadati</taxon>
        <taxon>Planctomycetota</taxon>
        <taxon>Planctomycetia</taxon>
        <taxon>Planctomycetales</taxon>
        <taxon>Planctomycetaceae</taxon>
        <taxon>Gimesia</taxon>
    </lineage>
</organism>
<dbReference type="KEGG" id="gax:Pan161_06740"/>
<dbReference type="Pfam" id="PF13360">
    <property type="entry name" value="PQQ_2"/>
    <property type="match status" value="1"/>
</dbReference>
<dbReference type="EMBL" id="CP036343">
    <property type="protein sequence ID" value="QDT89049.1"/>
    <property type="molecule type" value="Genomic_DNA"/>
</dbReference>
<dbReference type="PANTHER" id="PTHR34512:SF30">
    <property type="entry name" value="OUTER MEMBRANE PROTEIN ASSEMBLY FACTOR BAMB"/>
    <property type="match status" value="1"/>
</dbReference>
<dbReference type="SUPFAM" id="SSF50998">
    <property type="entry name" value="Quinoprotein alcohol dehydrogenase-like"/>
    <property type="match status" value="1"/>
</dbReference>
<reference evidence="2 3" key="1">
    <citation type="submission" date="2019-02" db="EMBL/GenBank/DDBJ databases">
        <title>Deep-cultivation of Planctomycetes and their phenomic and genomic characterization uncovers novel biology.</title>
        <authorList>
            <person name="Wiegand S."/>
            <person name="Jogler M."/>
            <person name="Boedeker C."/>
            <person name="Pinto D."/>
            <person name="Vollmers J."/>
            <person name="Rivas-Marin E."/>
            <person name="Kohn T."/>
            <person name="Peeters S.H."/>
            <person name="Heuer A."/>
            <person name="Rast P."/>
            <person name="Oberbeckmann S."/>
            <person name="Bunk B."/>
            <person name="Jeske O."/>
            <person name="Meyerdierks A."/>
            <person name="Storesund J.E."/>
            <person name="Kallscheuer N."/>
            <person name="Luecker S."/>
            <person name="Lage O.M."/>
            <person name="Pohl T."/>
            <person name="Merkel B.J."/>
            <person name="Hornburger P."/>
            <person name="Mueller R.-W."/>
            <person name="Bruemmer F."/>
            <person name="Labrenz M."/>
            <person name="Spormann A.M."/>
            <person name="Op den Camp H."/>
            <person name="Overmann J."/>
            <person name="Amann R."/>
            <person name="Jetten M.S.M."/>
            <person name="Mascher T."/>
            <person name="Medema M.H."/>
            <person name="Devos D.P."/>
            <person name="Kaster A.-K."/>
            <person name="Ovreas L."/>
            <person name="Rohde M."/>
            <person name="Galperin M.Y."/>
            <person name="Jogler C."/>
        </authorList>
    </citation>
    <scope>NUCLEOTIDE SEQUENCE [LARGE SCALE GENOMIC DNA]</scope>
    <source>
        <strain evidence="2 3">Pan161</strain>
    </source>
</reference>
<name>A0A517V7T8_9PLAN</name>
<protein>
    <submittedName>
        <fullName evidence="2">Outer membrane protein assembly factor BamB</fullName>
    </submittedName>
</protein>
<sequence>MLSIGAHVKHFNLNSVWTQCIVWSGVFFLFCHGDQAEAQQVILLNNAVVVQDAMAANGTSPHKMPGFSISVDEKKLNLLEDYERYIRHRMWEKALSSLKELSETKSTSRLLPTKDGFLIDAEDRIFQALASLPPEGREAFRLFFDGKARKQFEDLTVSGRLVTPQATAEARKVFSQYFLTSIGDDVADLLGNDAFEQGQFPQAARYWRAVLDHHPDSNLSEIDLNVKYALALIRHGQTEQAAATIQLIAQQYSDQKVTLGGASVDPVLYLKSLLPADSEKSISNSLATTVLSNRISKPLKMSAKQIQPRWQVTYLDQTAEQAIVNSQSDYYGRGKSYQTFVPPMAVDDKRAYFNFYGICFGVDLQTGKLVWRNSKFKDLGTNFNNYSFHQSSNLKQYHITVDGDYVLATLIPQKEMNRYRAAYRLIAYHRDSGKQLWMYSLATESFISKPLVDGEHIYVISHKQNNKLLTLNCLQLKTGKKEWSIPLGSVVAGNSSNGMTIMPIPILRKTGDSLLILTNNGALFEVSIPTRTINWAFRYPYNVDLSNTNNYNAVVDEAVQLHSEGQMLRDQNQVYFKEAGMDEVYALDLAAKKLLWKRPIKKSAQLVGIDQKNVYLMSRELEAIDRKSHELNWAVKLPVAAGGMSALLDPEQLWIFTSRGIFEISKTNGDILGIYRGQDLTSLGGSIDFRQGLVLCVSNQAVTAYPVTFPDSPEQKSKPKNQ</sequence>
<dbReference type="InterPro" id="IPR011990">
    <property type="entry name" value="TPR-like_helical_dom_sf"/>
</dbReference>
<keyword evidence="3" id="KW-1185">Reference proteome</keyword>
<proteinExistence type="predicted"/>
<dbReference type="Gene3D" id="2.130.10.10">
    <property type="entry name" value="YVTN repeat-like/Quinoprotein amine dehydrogenase"/>
    <property type="match status" value="1"/>
</dbReference>